<sequence length="178" mass="20892">MTEKEIVQGCIKEDRHCQQALFVRYAGKMLAVCMRYTRHRMEAEDILQDAFVKVFDNIHKFQFKGSFEGWIRRIVINTALKNYSKKSFQQEQIGLENQPEYSTEPESYKNLEQEEMLRLINQLPEGYLVVFNLYAIEGYSHKEISDMLGIQESTSRSQLVKARKMLQGMIVKIQKIAV</sequence>
<keyword evidence="4" id="KW-0804">Transcription</keyword>
<feature type="domain" description="RNA polymerase sigma-70 region 2" evidence="5">
    <location>
        <begin position="21"/>
        <end position="87"/>
    </location>
</feature>
<evidence type="ECO:0000259" key="6">
    <source>
        <dbReference type="Pfam" id="PF08281"/>
    </source>
</evidence>
<dbReference type="STRING" id="1524460.IX84_11840"/>
<dbReference type="AlphaFoldDB" id="A0A098S6U9"/>
<dbReference type="Pfam" id="PF08281">
    <property type="entry name" value="Sigma70_r4_2"/>
    <property type="match status" value="1"/>
</dbReference>
<dbReference type="GO" id="GO:0016987">
    <property type="term" value="F:sigma factor activity"/>
    <property type="evidence" value="ECO:0007669"/>
    <property type="project" value="UniProtKB-KW"/>
</dbReference>
<proteinExistence type="inferred from homology"/>
<dbReference type="InterPro" id="IPR013324">
    <property type="entry name" value="RNA_pol_sigma_r3/r4-like"/>
</dbReference>
<dbReference type="Gene3D" id="1.10.10.10">
    <property type="entry name" value="Winged helix-like DNA-binding domain superfamily/Winged helix DNA-binding domain"/>
    <property type="match status" value="1"/>
</dbReference>
<dbReference type="NCBIfam" id="TIGR02937">
    <property type="entry name" value="sigma70-ECF"/>
    <property type="match status" value="1"/>
</dbReference>
<keyword evidence="8" id="KW-1185">Reference proteome</keyword>
<accession>A0A098S6U9</accession>
<dbReference type="CDD" id="cd06171">
    <property type="entry name" value="Sigma70_r4"/>
    <property type="match status" value="1"/>
</dbReference>
<evidence type="ECO:0000256" key="1">
    <source>
        <dbReference type="ARBA" id="ARBA00010641"/>
    </source>
</evidence>
<gene>
    <name evidence="7" type="ORF">IX84_11840</name>
</gene>
<reference evidence="7 8" key="1">
    <citation type="journal article" date="2014" name="Int. J. Syst. Evol. Microbiol.">
        <title>Phaeodactylibacter xiamenensis gen. nov., sp. nov., a member of the family Saprospiraceae isolated from the marine alga Phaeodactylum tricornutum.</title>
        <authorList>
            <person name="Chen Z.Jr."/>
            <person name="Lei X."/>
            <person name="Lai Q."/>
            <person name="Li Y."/>
            <person name="Zhang B."/>
            <person name="Zhang J."/>
            <person name="Zhang H."/>
            <person name="Yang L."/>
            <person name="Zheng W."/>
            <person name="Tian Y."/>
            <person name="Yu Z."/>
            <person name="Xu H.Jr."/>
            <person name="Zheng T."/>
        </authorList>
    </citation>
    <scope>NUCLEOTIDE SEQUENCE [LARGE SCALE GENOMIC DNA]</scope>
    <source>
        <strain evidence="7 8">KD52</strain>
    </source>
</reference>
<dbReference type="SUPFAM" id="SSF88946">
    <property type="entry name" value="Sigma2 domain of RNA polymerase sigma factors"/>
    <property type="match status" value="1"/>
</dbReference>
<dbReference type="OrthoDB" id="1056775at2"/>
<dbReference type="PANTHER" id="PTHR43133:SF46">
    <property type="entry name" value="RNA POLYMERASE SIGMA-70 FACTOR ECF SUBFAMILY"/>
    <property type="match status" value="1"/>
</dbReference>
<dbReference type="Gene3D" id="1.10.1740.10">
    <property type="match status" value="1"/>
</dbReference>
<dbReference type="InterPro" id="IPR036388">
    <property type="entry name" value="WH-like_DNA-bd_sf"/>
</dbReference>
<dbReference type="InterPro" id="IPR007627">
    <property type="entry name" value="RNA_pol_sigma70_r2"/>
</dbReference>
<dbReference type="InterPro" id="IPR039425">
    <property type="entry name" value="RNA_pol_sigma-70-like"/>
</dbReference>
<dbReference type="EMBL" id="JPOS01000029">
    <property type="protein sequence ID" value="KGE87821.1"/>
    <property type="molecule type" value="Genomic_DNA"/>
</dbReference>
<evidence type="ECO:0000313" key="8">
    <source>
        <dbReference type="Proteomes" id="UP000029736"/>
    </source>
</evidence>
<dbReference type="RefSeq" id="WP_044220336.1">
    <property type="nucleotide sequence ID" value="NZ_JBKAGJ010000055.1"/>
</dbReference>
<dbReference type="PANTHER" id="PTHR43133">
    <property type="entry name" value="RNA POLYMERASE ECF-TYPE SIGMA FACTO"/>
    <property type="match status" value="1"/>
</dbReference>
<evidence type="ECO:0000256" key="2">
    <source>
        <dbReference type="ARBA" id="ARBA00023015"/>
    </source>
</evidence>
<dbReference type="GO" id="GO:0006352">
    <property type="term" value="P:DNA-templated transcription initiation"/>
    <property type="evidence" value="ECO:0007669"/>
    <property type="project" value="InterPro"/>
</dbReference>
<evidence type="ECO:0000259" key="5">
    <source>
        <dbReference type="Pfam" id="PF04542"/>
    </source>
</evidence>
<dbReference type="InterPro" id="IPR013249">
    <property type="entry name" value="RNA_pol_sigma70_r4_t2"/>
</dbReference>
<dbReference type="Proteomes" id="UP000029736">
    <property type="component" value="Unassembled WGS sequence"/>
</dbReference>
<keyword evidence="2" id="KW-0805">Transcription regulation</keyword>
<evidence type="ECO:0000256" key="3">
    <source>
        <dbReference type="ARBA" id="ARBA00023082"/>
    </source>
</evidence>
<name>A0A098S6U9_9BACT</name>
<keyword evidence="3" id="KW-0731">Sigma factor</keyword>
<comment type="caution">
    <text evidence="7">The sequence shown here is derived from an EMBL/GenBank/DDBJ whole genome shotgun (WGS) entry which is preliminary data.</text>
</comment>
<dbReference type="GO" id="GO:0003677">
    <property type="term" value="F:DNA binding"/>
    <property type="evidence" value="ECO:0007669"/>
    <property type="project" value="InterPro"/>
</dbReference>
<feature type="domain" description="RNA polymerase sigma factor 70 region 4 type 2" evidence="6">
    <location>
        <begin position="114"/>
        <end position="166"/>
    </location>
</feature>
<dbReference type="SUPFAM" id="SSF88659">
    <property type="entry name" value="Sigma3 and sigma4 domains of RNA polymerase sigma factors"/>
    <property type="match status" value="1"/>
</dbReference>
<dbReference type="InterPro" id="IPR014284">
    <property type="entry name" value="RNA_pol_sigma-70_dom"/>
</dbReference>
<organism evidence="7 8">
    <name type="scientific">Phaeodactylibacter xiamenensis</name>
    <dbReference type="NCBI Taxonomy" id="1524460"/>
    <lineage>
        <taxon>Bacteria</taxon>
        <taxon>Pseudomonadati</taxon>
        <taxon>Bacteroidota</taxon>
        <taxon>Saprospiria</taxon>
        <taxon>Saprospirales</taxon>
        <taxon>Haliscomenobacteraceae</taxon>
        <taxon>Phaeodactylibacter</taxon>
    </lineage>
</organism>
<evidence type="ECO:0000256" key="4">
    <source>
        <dbReference type="ARBA" id="ARBA00023163"/>
    </source>
</evidence>
<dbReference type="Pfam" id="PF04542">
    <property type="entry name" value="Sigma70_r2"/>
    <property type="match status" value="1"/>
</dbReference>
<dbReference type="InterPro" id="IPR013325">
    <property type="entry name" value="RNA_pol_sigma_r2"/>
</dbReference>
<protein>
    <submittedName>
        <fullName evidence="7">ECF subfamily RNA polymerase sigma-24 subunit</fullName>
    </submittedName>
</protein>
<comment type="similarity">
    <text evidence="1">Belongs to the sigma-70 factor family. ECF subfamily.</text>
</comment>
<evidence type="ECO:0000313" key="7">
    <source>
        <dbReference type="EMBL" id="KGE87821.1"/>
    </source>
</evidence>